<dbReference type="Gene3D" id="3.10.20.30">
    <property type="match status" value="1"/>
</dbReference>
<comment type="catalytic activity">
    <reaction evidence="17">
        <text>hypoxanthine + NAD(+) + H2O = xanthine + NADH + H(+)</text>
        <dbReference type="Rhea" id="RHEA:24670"/>
        <dbReference type="ChEBI" id="CHEBI:15377"/>
        <dbReference type="ChEBI" id="CHEBI:15378"/>
        <dbReference type="ChEBI" id="CHEBI:17368"/>
        <dbReference type="ChEBI" id="CHEBI:17712"/>
        <dbReference type="ChEBI" id="CHEBI:57540"/>
        <dbReference type="ChEBI" id="CHEBI:57945"/>
        <dbReference type="EC" id="1.17.1.4"/>
    </reaction>
</comment>
<evidence type="ECO:0000256" key="15">
    <source>
        <dbReference type="ARBA" id="ARBA00034078"/>
    </source>
</evidence>
<feature type="binding site" evidence="19">
    <location>
        <position position="38"/>
    </location>
    <ligand>
        <name>[2Fe-2S] cluster</name>
        <dbReference type="ChEBI" id="CHEBI:190135"/>
        <label>1</label>
    </ligand>
</feature>
<dbReference type="InterPro" id="IPR016169">
    <property type="entry name" value="FAD-bd_PCMH_sub2"/>
</dbReference>
<feature type="binding site" evidence="19">
    <location>
        <position position="744"/>
    </location>
    <ligand>
        <name>Mo-molybdopterin</name>
        <dbReference type="ChEBI" id="CHEBI:71302"/>
    </ligand>
    <ligandPart>
        <name>Mo</name>
        <dbReference type="ChEBI" id="CHEBI:28685"/>
    </ligandPart>
</feature>
<keyword evidence="7 19" id="KW-0001">2Fe-2S</keyword>
<evidence type="ECO:0000313" key="22">
    <source>
        <dbReference type="EMBL" id="RUS88161.1"/>
    </source>
</evidence>
<keyword evidence="9 18" id="KW-0274">FAD</keyword>
<keyword evidence="8 19" id="KW-0479">Metal-binding</keyword>
<evidence type="ECO:0000313" key="23">
    <source>
        <dbReference type="Proteomes" id="UP000271974"/>
    </source>
</evidence>
<evidence type="ECO:0000256" key="3">
    <source>
        <dbReference type="ARBA" id="ARBA00006849"/>
    </source>
</evidence>
<keyword evidence="23" id="KW-1185">Reference proteome</keyword>
<dbReference type="SMART" id="SM01008">
    <property type="entry name" value="Ald_Xan_dh_C"/>
    <property type="match status" value="1"/>
</dbReference>
<dbReference type="GO" id="GO:0005506">
    <property type="term" value="F:iron ion binding"/>
    <property type="evidence" value="ECO:0007669"/>
    <property type="project" value="InterPro"/>
</dbReference>
<dbReference type="EMBL" id="RQTK01000091">
    <property type="protein sequence ID" value="RUS88161.1"/>
    <property type="molecule type" value="Genomic_DNA"/>
</dbReference>
<dbReference type="SUPFAM" id="SSF55447">
    <property type="entry name" value="CO dehydrogenase flavoprotein C-terminal domain-like"/>
    <property type="match status" value="1"/>
</dbReference>
<dbReference type="NCBIfam" id="TIGR02963">
    <property type="entry name" value="xanthine_xdhA"/>
    <property type="match status" value="1"/>
</dbReference>
<dbReference type="Pfam" id="PF03450">
    <property type="entry name" value="CO_deh_flav_C"/>
    <property type="match status" value="1"/>
</dbReference>
<dbReference type="InterPro" id="IPR036683">
    <property type="entry name" value="CO_DH_flav_C_dom_sf"/>
</dbReference>
<keyword evidence="12 19" id="KW-0411">Iron-sulfur</keyword>
<evidence type="ECO:0000256" key="17">
    <source>
        <dbReference type="ARBA" id="ARBA00049517"/>
    </source>
</evidence>
<evidence type="ECO:0000256" key="1">
    <source>
        <dbReference type="ARBA" id="ARBA00001974"/>
    </source>
</evidence>
<dbReference type="PANTHER" id="PTHR45444:SF3">
    <property type="entry name" value="XANTHINE DEHYDROGENASE"/>
    <property type="match status" value="1"/>
</dbReference>
<dbReference type="GO" id="GO:0071949">
    <property type="term" value="F:FAD binding"/>
    <property type="evidence" value="ECO:0007669"/>
    <property type="project" value="InterPro"/>
</dbReference>
<evidence type="ECO:0000259" key="21">
    <source>
        <dbReference type="PROSITE" id="PS51387"/>
    </source>
</evidence>
<dbReference type="InterPro" id="IPR016167">
    <property type="entry name" value="FAD-bd_PCMH_sub1"/>
</dbReference>
<keyword evidence="13" id="KW-0520">NAD</keyword>
<feature type="domain" description="FAD-binding PCMH-type" evidence="21">
    <location>
        <begin position="214"/>
        <end position="400"/>
    </location>
</feature>
<comment type="cofactor">
    <cofactor evidence="19">
        <name>Mo-molybdopterin</name>
        <dbReference type="ChEBI" id="CHEBI:71302"/>
    </cofactor>
    <text evidence="19">Binds 1 Mo-molybdopterin (Mo-MPT) cofactor per subunit.</text>
</comment>
<keyword evidence="11 19" id="KW-0408">Iron</keyword>
<comment type="subcellular location">
    <subcellularLocation>
        <location evidence="2">Peroxisome</location>
    </subcellularLocation>
</comment>
<dbReference type="Proteomes" id="UP000271974">
    <property type="component" value="Unassembled WGS sequence"/>
</dbReference>
<accession>A0A3S1AC93</accession>
<keyword evidence="6" id="KW-0285">Flavoprotein</keyword>
<dbReference type="PROSITE" id="PS51085">
    <property type="entry name" value="2FE2S_FER_2"/>
    <property type="match status" value="1"/>
</dbReference>
<dbReference type="InterPro" id="IPR016166">
    <property type="entry name" value="FAD-bd_PCMH"/>
</dbReference>
<feature type="binding site" evidence="18">
    <location>
        <position position="322"/>
    </location>
    <ligand>
        <name>FAD</name>
        <dbReference type="ChEBI" id="CHEBI:57692"/>
    </ligand>
</feature>
<feature type="binding site" evidence="18">
    <location>
        <position position="390"/>
    </location>
    <ligand>
        <name>FAD</name>
        <dbReference type="ChEBI" id="CHEBI:57692"/>
    </ligand>
</feature>
<dbReference type="SUPFAM" id="SSF54292">
    <property type="entry name" value="2Fe-2S ferredoxin-like"/>
    <property type="match status" value="1"/>
</dbReference>
<evidence type="ECO:0000256" key="14">
    <source>
        <dbReference type="ARBA" id="ARBA00023140"/>
    </source>
</evidence>
<dbReference type="SUPFAM" id="SSF54665">
    <property type="entry name" value="CO dehydrogenase molybdoprotein N-domain-like"/>
    <property type="match status" value="1"/>
</dbReference>
<dbReference type="SUPFAM" id="SSF56003">
    <property type="entry name" value="Molybdenum cofactor-binding domain"/>
    <property type="match status" value="1"/>
</dbReference>
<dbReference type="EC" id="1.17.1.4" evidence="4"/>
<proteinExistence type="inferred from homology"/>
<dbReference type="GO" id="GO:0005777">
    <property type="term" value="C:peroxisome"/>
    <property type="evidence" value="ECO:0007669"/>
    <property type="project" value="UniProtKB-SubCell"/>
</dbReference>
<dbReference type="FunFam" id="3.10.20.30:FF:000015">
    <property type="entry name" value="Aldehyde oxidase 1"/>
    <property type="match status" value="1"/>
</dbReference>
<organism evidence="22 23">
    <name type="scientific">Elysia chlorotica</name>
    <name type="common">Eastern emerald elysia</name>
    <name type="synonym">Sea slug</name>
    <dbReference type="NCBI Taxonomy" id="188477"/>
    <lineage>
        <taxon>Eukaryota</taxon>
        <taxon>Metazoa</taxon>
        <taxon>Spiralia</taxon>
        <taxon>Lophotrochozoa</taxon>
        <taxon>Mollusca</taxon>
        <taxon>Gastropoda</taxon>
        <taxon>Heterobranchia</taxon>
        <taxon>Euthyneura</taxon>
        <taxon>Panpulmonata</taxon>
        <taxon>Sacoglossa</taxon>
        <taxon>Placobranchoidea</taxon>
        <taxon>Plakobranchidae</taxon>
        <taxon>Elysia</taxon>
    </lineage>
</organism>
<evidence type="ECO:0000256" key="19">
    <source>
        <dbReference type="PIRSR" id="PIRSR000127-3"/>
    </source>
</evidence>
<comment type="cofactor">
    <cofactor evidence="19">
        <name>[2Fe-2S] cluster</name>
        <dbReference type="ChEBI" id="CHEBI:190135"/>
    </cofactor>
    <text evidence="19">Binds 2 [2Fe-2S] clusters.</text>
</comment>
<dbReference type="Gene3D" id="3.30.390.50">
    <property type="entry name" value="CO dehydrogenase flavoprotein, C-terminal domain"/>
    <property type="match status" value="1"/>
</dbReference>
<feature type="non-terminal residue" evidence="22">
    <location>
        <position position="1"/>
    </location>
</feature>
<dbReference type="GO" id="GO:0051537">
    <property type="term" value="F:2 iron, 2 sulfur cluster binding"/>
    <property type="evidence" value="ECO:0007669"/>
    <property type="project" value="UniProtKB-KW"/>
</dbReference>
<dbReference type="Pfam" id="PF00111">
    <property type="entry name" value="Fer2"/>
    <property type="match status" value="1"/>
</dbReference>
<evidence type="ECO:0000256" key="6">
    <source>
        <dbReference type="ARBA" id="ARBA00022630"/>
    </source>
</evidence>
<feature type="binding site" evidence="18">
    <location>
        <position position="345"/>
    </location>
    <ligand>
        <name>FAD</name>
        <dbReference type="ChEBI" id="CHEBI:57692"/>
    </ligand>
</feature>
<keyword evidence="14" id="KW-0576">Peroxisome</keyword>
<feature type="binding site" evidence="19">
    <location>
        <position position="143"/>
    </location>
    <ligand>
        <name>[2Fe-2S] cluster</name>
        <dbReference type="ChEBI" id="CHEBI:190135"/>
        <label>2</label>
    </ligand>
</feature>
<comment type="caution">
    <text evidence="22">The sequence shown here is derived from an EMBL/GenBank/DDBJ whole genome shotgun (WGS) entry which is preliminary data.</text>
</comment>
<feature type="binding site" evidence="19">
    <location>
        <position position="106"/>
    </location>
    <ligand>
        <name>[2Fe-2S] cluster</name>
        <dbReference type="ChEBI" id="CHEBI:190135"/>
        <label>2</label>
    </ligand>
</feature>
<comment type="catalytic activity">
    <reaction evidence="16">
        <text>xanthine + NAD(+) + H2O = urate + NADH + H(+)</text>
        <dbReference type="Rhea" id="RHEA:16669"/>
        <dbReference type="ChEBI" id="CHEBI:15377"/>
        <dbReference type="ChEBI" id="CHEBI:15378"/>
        <dbReference type="ChEBI" id="CHEBI:17712"/>
        <dbReference type="ChEBI" id="CHEBI:17775"/>
        <dbReference type="ChEBI" id="CHEBI:57540"/>
        <dbReference type="ChEBI" id="CHEBI:57945"/>
        <dbReference type="EC" id="1.17.1.4"/>
    </reaction>
</comment>
<dbReference type="Gene3D" id="3.90.1170.50">
    <property type="entry name" value="Aldehyde oxidase/xanthine dehydrogenase, a/b hammerhead"/>
    <property type="match status" value="1"/>
</dbReference>
<dbReference type="Pfam" id="PF01315">
    <property type="entry name" value="Ald_Xan_dh_C"/>
    <property type="match status" value="1"/>
</dbReference>
<dbReference type="InterPro" id="IPR012675">
    <property type="entry name" value="Beta-grasp_dom_sf"/>
</dbReference>
<gene>
    <name evidence="22" type="ORF">EGW08_004058</name>
</gene>
<dbReference type="FunFam" id="3.30.43.10:FF:000001">
    <property type="entry name" value="Xanthine dehydrogenase/oxidase"/>
    <property type="match status" value="1"/>
</dbReference>
<dbReference type="InterPro" id="IPR008274">
    <property type="entry name" value="AldOxase/xan_DH_MoCoBD1"/>
</dbReference>
<dbReference type="InterPro" id="IPR036856">
    <property type="entry name" value="Ald_Oxase/Xan_DH_a/b_sf"/>
</dbReference>
<evidence type="ECO:0000256" key="11">
    <source>
        <dbReference type="ARBA" id="ARBA00023004"/>
    </source>
</evidence>
<dbReference type="GO" id="GO:0004854">
    <property type="term" value="F:xanthine dehydrogenase activity"/>
    <property type="evidence" value="ECO:0007669"/>
    <property type="project" value="UniProtKB-EC"/>
</dbReference>
<dbReference type="Gene3D" id="3.30.365.10">
    <property type="entry name" value="Aldehyde oxidase/xanthine dehydrogenase, molybdopterin binding domain"/>
    <property type="match status" value="3"/>
</dbReference>
<dbReference type="PROSITE" id="PS00559">
    <property type="entry name" value="MOLYBDOPTERIN_EUK"/>
    <property type="match status" value="1"/>
</dbReference>
<feature type="binding site" evidence="18">
    <location>
        <position position="779"/>
    </location>
    <ligand>
        <name>substrate</name>
    </ligand>
</feature>
<evidence type="ECO:0000256" key="18">
    <source>
        <dbReference type="PIRSR" id="PIRSR000127-2"/>
    </source>
</evidence>
<sequence>QVEEPTPDPEMTLLTYLRTRLLLTGSKLGCGEGGCGACTVMVSRYSPHTDQSMALTLRATHYSVNACLAPICSVHGLAVTTVEGIGSLSNIHPVQERIAKFHGSQCGFCTPGIVMSMYTLLRNNPSPTTKELQENFDGNLCRCTGYRSILDGFRTFTKEFTCGMGSQCCQNKSNGDILGPQLSTLRPFDPTQEPIFPPELKVKHQKYHEVSLRFAGPRVTWVRPTSLDELLELKKSHPKARFVVGNTEVGIETKFKNQMYSVLVSSSHIAELTTVEDTDLGLRVGGSVTLSQLDWELKQRIKSLPEFKTRIFCEFVEMLKWFASNQIRNVASVSGNIMTASPISDLNPLFVAAGATVEAMSKDRGMRTVAMDKDFFCGYRRTALAPDEVLVSVTIPCTKTNEFFQGFKQCNRKEDDISMVNAGMMVRLSDSHVVNDIVLAYGGMGPTVVLAQQAMEGVIGLKWDESLMSKMCDLLPADLTLTPGSPGGAEEYRRALALSFFFKFFLRIKQTCDLETTQSDLSALEPMDSSELKSIQVIGARDSRSKVKDCVGQAVPHKAALQQSTGQAIYVDDMTPIRGELHMALVTSTRSYAKILSIDPSAALHLPGVLDFVSARDVPGINSIGYKMDSVFAVDEVTCQGQIIGAVVADTIDLAHRAARLVNVQYEDKTPLVITIEDAIQHSSFYPDVRTISVGDLEQGFSGSAHTLSGECRMNAQNHFYLETMATRALPGEAGEMEVFCSTQHAAAVQEDIAKVLGISSHKIAVRTKRMGGGFGGKETQSSLSAVPTAVAAHKLHKPVRCVLDRDEDMVTTGNRHPFLAKYKVTDKSLSDLTEKSFIDNKKRFVYLPFSKTIRACETLIKRLEPVVKTNPKASWEETVRIKLLILQNVFDYCLNPAIDVGQIEGAFTQGYGLLLLEDVKVTPDGTHLTRGPGNYKIPAFGNIASQMNVYLVPDSPNPRGPFFSRGVGEPPLLLALSAFYAARDAIKTAREETGASRIFQLDSPALPQHIRMACEDHISKRFPEIDPASYRPWTVKL</sequence>
<evidence type="ECO:0000256" key="5">
    <source>
        <dbReference type="ARBA" id="ARBA00022505"/>
    </source>
</evidence>
<evidence type="ECO:0000259" key="20">
    <source>
        <dbReference type="PROSITE" id="PS51085"/>
    </source>
</evidence>
<dbReference type="FunFam" id="3.30.465.10:FF:000004">
    <property type="entry name" value="Xanthine dehydrogenase/oxidase"/>
    <property type="match status" value="1"/>
</dbReference>
<dbReference type="PROSITE" id="PS00197">
    <property type="entry name" value="2FE2S_FER_1"/>
    <property type="match status" value="1"/>
</dbReference>
<evidence type="ECO:0000256" key="12">
    <source>
        <dbReference type="ARBA" id="ARBA00023014"/>
    </source>
</evidence>
<dbReference type="InterPro" id="IPR006058">
    <property type="entry name" value="2Fe2S_fd_BS"/>
</dbReference>
<dbReference type="InterPro" id="IPR036010">
    <property type="entry name" value="2Fe-2S_ferredoxin-like_sf"/>
</dbReference>
<dbReference type="Gene3D" id="3.30.43.10">
    <property type="entry name" value="Uridine Diphospho-n-acetylenolpyruvylglucosamine Reductase, domain 2"/>
    <property type="match status" value="1"/>
</dbReference>
<feature type="domain" description="2Fe-2S ferredoxin-type" evidence="20">
    <location>
        <begin position="1"/>
        <end position="85"/>
    </location>
</feature>
<dbReference type="Pfam" id="PF02738">
    <property type="entry name" value="MoCoBD_1"/>
    <property type="match status" value="1"/>
</dbReference>
<dbReference type="Pfam" id="PF01799">
    <property type="entry name" value="Fer2_2"/>
    <property type="match status" value="1"/>
</dbReference>
<dbReference type="FunFam" id="3.30.365.10:FF:000001">
    <property type="entry name" value="Xanthine dehydrogenase oxidase"/>
    <property type="match status" value="1"/>
</dbReference>
<dbReference type="InterPro" id="IPR036318">
    <property type="entry name" value="FAD-bd_PCMH-like_sf"/>
</dbReference>
<dbReference type="Gene3D" id="1.10.150.120">
    <property type="entry name" value="[2Fe-2S]-binding domain"/>
    <property type="match status" value="1"/>
</dbReference>
<dbReference type="AlphaFoldDB" id="A0A3S1AC93"/>
<dbReference type="InterPro" id="IPR000674">
    <property type="entry name" value="Ald_Oxase/Xan_DH_a/b"/>
</dbReference>
<feature type="binding site" evidence="18">
    <location>
        <position position="408"/>
    </location>
    <ligand>
        <name>FAD</name>
        <dbReference type="ChEBI" id="CHEBI:57692"/>
    </ligand>
</feature>
<dbReference type="InterPro" id="IPR046867">
    <property type="entry name" value="AldOxase/xan_DH_MoCoBD2"/>
</dbReference>
<dbReference type="InterPro" id="IPR014307">
    <property type="entry name" value="Xanthine_DH_ssu"/>
</dbReference>
<dbReference type="OrthoDB" id="8300278at2759"/>
<dbReference type="InterPro" id="IPR016208">
    <property type="entry name" value="Ald_Oxase/xanthine_DH-like"/>
</dbReference>
<evidence type="ECO:0000256" key="2">
    <source>
        <dbReference type="ARBA" id="ARBA00004275"/>
    </source>
</evidence>
<dbReference type="InterPro" id="IPR037165">
    <property type="entry name" value="AldOxase/xan_DH_Mopterin-bd_sf"/>
</dbReference>
<comment type="similarity">
    <text evidence="3">Belongs to the xanthine dehydrogenase family.</text>
</comment>
<evidence type="ECO:0000256" key="8">
    <source>
        <dbReference type="ARBA" id="ARBA00022723"/>
    </source>
</evidence>
<dbReference type="FunFam" id="3.90.1170.50:FF:000001">
    <property type="entry name" value="Aldehyde oxidase 1"/>
    <property type="match status" value="1"/>
</dbReference>
<dbReference type="PROSITE" id="PS51387">
    <property type="entry name" value="FAD_PCMH"/>
    <property type="match status" value="1"/>
</dbReference>
<evidence type="ECO:0000256" key="7">
    <source>
        <dbReference type="ARBA" id="ARBA00022714"/>
    </source>
</evidence>
<evidence type="ECO:0000256" key="13">
    <source>
        <dbReference type="ARBA" id="ARBA00023027"/>
    </source>
</evidence>
<feature type="binding site" evidence="18">
    <location>
        <begin position="332"/>
        <end position="336"/>
    </location>
    <ligand>
        <name>FAD</name>
        <dbReference type="ChEBI" id="CHEBI:57692"/>
    </ligand>
</feature>
<keyword evidence="5 19" id="KW-0500">Molybdenum</keyword>
<dbReference type="GO" id="GO:0043546">
    <property type="term" value="F:molybdopterin cofactor binding"/>
    <property type="evidence" value="ECO:0007669"/>
    <property type="project" value="InterPro"/>
</dbReference>
<dbReference type="STRING" id="188477.A0A3S1AC93"/>
<dbReference type="PANTHER" id="PTHR45444">
    <property type="entry name" value="XANTHINE DEHYDROGENASE"/>
    <property type="match status" value="1"/>
</dbReference>
<feature type="binding site" evidence="19">
    <location>
        <position position="35"/>
    </location>
    <ligand>
        <name>[2Fe-2S] cluster</name>
        <dbReference type="ChEBI" id="CHEBI:190135"/>
        <label>1</label>
    </ligand>
</feature>
<keyword evidence="10" id="KW-0560">Oxidoreductase</keyword>
<protein>
    <recommendedName>
        <fullName evidence="4">xanthine dehydrogenase</fullName>
        <ecNumber evidence="4">1.17.1.4</ecNumber>
    </recommendedName>
</protein>
<comment type="cofactor">
    <cofactor evidence="1 18">
        <name>FAD</name>
        <dbReference type="ChEBI" id="CHEBI:57692"/>
    </cofactor>
</comment>
<evidence type="ECO:0000256" key="9">
    <source>
        <dbReference type="ARBA" id="ARBA00022827"/>
    </source>
</evidence>
<feature type="binding site" evidence="19">
    <location>
        <position position="141"/>
    </location>
    <ligand>
        <name>[2Fe-2S] cluster</name>
        <dbReference type="ChEBI" id="CHEBI:190135"/>
        <label>2</label>
    </ligand>
</feature>
<evidence type="ECO:0000256" key="16">
    <source>
        <dbReference type="ARBA" id="ARBA00049017"/>
    </source>
</evidence>
<dbReference type="InterPro" id="IPR005107">
    <property type="entry name" value="CO_DH_flav_C"/>
</dbReference>
<dbReference type="PIRSF" id="PIRSF000127">
    <property type="entry name" value="Xanthine_DH"/>
    <property type="match status" value="1"/>
</dbReference>
<dbReference type="InterPro" id="IPR002346">
    <property type="entry name" value="Mopterin_DH_FAD-bd"/>
</dbReference>
<dbReference type="InterPro" id="IPR002888">
    <property type="entry name" value="2Fe-2S-bd"/>
</dbReference>
<dbReference type="InterPro" id="IPR036884">
    <property type="entry name" value="2Fe-2S-bd_dom_sf"/>
</dbReference>
<reference evidence="22 23" key="1">
    <citation type="submission" date="2019-01" db="EMBL/GenBank/DDBJ databases">
        <title>A draft genome assembly of the solar-powered sea slug Elysia chlorotica.</title>
        <authorList>
            <person name="Cai H."/>
            <person name="Li Q."/>
            <person name="Fang X."/>
            <person name="Li J."/>
            <person name="Curtis N.E."/>
            <person name="Altenburger A."/>
            <person name="Shibata T."/>
            <person name="Feng M."/>
            <person name="Maeda T."/>
            <person name="Schwartz J.A."/>
            <person name="Shigenobu S."/>
            <person name="Lundholm N."/>
            <person name="Nishiyama T."/>
            <person name="Yang H."/>
            <person name="Hasebe M."/>
            <person name="Li S."/>
            <person name="Pierce S.K."/>
            <person name="Wang J."/>
        </authorList>
    </citation>
    <scope>NUCLEOTIDE SEQUENCE [LARGE SCALE GENOMIC DNA]</scope>
    <source>
        <strain evidence="22">EC2010</strain>
        <tissue evidence="22">Whole organism of an adult</tissue>
    </source>
</reference>
<evidence type="ECO:0000256" key="10">
    <source>
        <dbReference type="ARBA" id="ARBA00023002"/>
    </source>
</evidence>
<dbReference type="Gene3D" id="3.30.465.10">
    <property type="match status" value="1"/>
</dbReference>
<feature type="binding site" evidence="19">
    <location>
        <position position="775"/>
    </location>
    <ligand>
        <name>Mo-molybdopterin</name>
        <dbReference type="ChEBI" id="CHEBI:71302"/>
    </ligand>
    <ligandPart>
        <name>Mo</name>
        <dbReference type="ChEBI" id="CHEBI:28685"/>
    </ligandPart>
</feature>
<feature type="binding site" evidence="19">
    <location>
        <position position="30"/>
    </location>
    <ligand>
        <name>[2Fe-2S] cluster</name>
        <dbReference type="ChEBI" id="CHEBI:190135"/>
        <label>1</label>
    </ligand>
</feature>
<comment type="cofactor">
    <cofactor evidence="15">
        <name>[2Fe-2S] cluster</name>
        <dbReference type="ChEBI" id="CHEBI:190135"/>
    </cofactor>
</comment>
<dbReference type="Pfam" id="PF20256">
    <property type="entry name" value="MoCoBD_2"/>
    <property type="match status" value="1"/>
</dbReference>
<evidence type="ECO:0000256" key="4">
    <source>
        <dbReference type="ARBA" id="ARBA00013123"/>
    </source>
</evidence>
<feature type="binding site" evidence="19">
    <location>
        <position position="67"/>
    </location>
    <ligand>
        <name>[2Fe-2S] cluster</name>
        <dbReference type="ChEBI" id="CHEBI:190135"/>
        <label>1</label>
    </ligand>
</feature>
<dbReference type="SMART" id="SM01092">
    <property type="entry name" value="CO_deh_flav_C"/>
    <property type="match status" value="1"/>
</dbReference>
<dbReference type="InterPro" id="IPR001041">
    <property type="entry name" value="2Fe-2S_ferredoxin-type"/>
</dbReference>
<dbReference type="SUPFAM" id="SSF47741">
    <property type="entry name" value="CO dehydrogenase ISP C-domain like"/>
    <property type="match status" value="1"/>
</dbReference>
<name>A0A3S1AC93_ELYCH</name>
<dbReference type="Pfam" id="PF00941">
    <property type="entry name" value="FAD_binding_5"/>
    <property type="match status" value="1"/>
</dbReference>
<feature type="binding site" evidence="19">
    <location>
        <position position="109"/>
    </location>
    <ligand>
        <name>[2Fe-2S] cluster</name>
        <dbReference type="ChEBI" id="CHEBI:190135"/>
        <label>2</label>
    </ligand>
</feature>
<dbReference type="SUPFAM" id="SSF56176">
    <property type="entry name" value="FAD-binding/transporter-associated domain-like"/>
    <property type="match status" value="1"/>
</dbReference>
<dbReference type="InterPro" id="IPR022407">
    <property type="entry name" value="OxRdtase_Mopterin_BS"/>
</dbReference>